<dbReference type="Proteomes" id="UP001178508">
    <property type="component" value="Chromosome 21"/>
</dbReference>
<dbReference type="InterPro" id="IPR029526">
    <property type="entry name" value="PGBD"/>
</dbReference>
<evidence type="ECO:0000256" key="1">
    <source>
        <dbReference type="SAM" id="MobiDB-lite"/>
    </source>
</evidence>
<evidence type="ECO:0000313" key="3">
    <source>
        <dbReference type="EMBL" id="CAJ1084199.1"/>
    </source>
</evidence>
<evidence type="ECO:0000259" key="2">
    <source>
        <dbReference type="Pfam" id="PF13843"/>
    </source>
</evidence>
<dbReference type="PANTHER" id="PTHR46599">
    <property type="entry name" value="PIGGYBAC TRANSPOSABLE ELEMENT-DERIVED PROTEIN 4"/>
    <property type="match status" value="1"/>
</dbReference>
<reference evidence="3" key="1">
    <citation type="submission" date="2023-08" db="EMBL/GenBank/DDBJ databases">
        <authorList>
            <person name="Alioto T."/>
            <person name="Alioto T."/>
            <person name="Gomez Garrido J."/>
        </authorList>
    </citation>
    <scope>NUCLEOTIDE SEQUENCE</scope>
</reference>
<feature type="region of interest" description="Disordered" evidence="1">
    <location>
        <begin position="1"/>
        <end position="32"/>
    </location>
</feature>
<protein>
    <submittedName>
        <fullName evidence="3">PiggyBac transposable element-derived protein 4-like</fullName>
    </submittedName>
</protein>
<dbReference type="EMBL" id="OY660884">
    <property type="protein sequence ID" value="CAJ1084199.1"/>
    <property type="molecule type" value="Genomic_DNA"/>
</dbReference>
<sequence length="226" mass="25560">MDPTFNPPNDGNEVESDGSGSNGEDSHEEMESRIQEVEDAFLYFLSEETLNKIAGYTNLEGYRRYHNWHPTDTVEIKALVGVQLLAGVFRSREGEEHISPLNQAPGWSHGLDPLYKLAIITEYNKSKGAVDTLDQLVGTYTSCRKSNRWPMAVWGNILDISAYNALVFWLDIDPRWEQGKLHRRWLFLEQLGTALVREQIARRSRVPRAPNSAAIVLSTREAAGQS</sequence>
<feature type="domain" description="PiggyBac transposable element-derived protein" evidence="2">
    <location>
        <begin position="39"/>
        <end position="92"/>
    </location>
</feature>
<gene>
    <name evidence="3" type="ORF">XNOV1_A016365</name>
</gene>
<dbReference type="PANTHER" id="PTHR46599:SF6">
    <property type="entry name" value="DUAL SPECIFICITY PHOSPHATASE 26"/>
    <property type="match status" value="1"/>
</dbReference>
<keyword evidence="4" id="KW-1185">Reference proteome</keyword>
<proteinExistence type="predicted"/>
<evidence type="ECO:0000313" key="4">
    <source>
        <dbReference type="Proteomes" id="UP001178508"/>
    </source>
</evidence>
<organism evidence="3 4">
    <name type="scientific">Xyrichtys novacula</name>
    <name type="common">Pearly razorfish</name>
    <name type="synonym">Hemipteronotus novacula</name>
    <dbReference type="NCBI Taxonomy" id="13765"/>
    <lineage>
        <taxon>Eukaryota</taxon>
        <taxon>Metazoa</taxon>
        <taxon>Chordata</taxon>
        <taxon>Craniata</taxon>
        <taxon>Vertebrata</taxon>
        <taxon>Euteleostomi</taxon>
        <taxon>Actinopterygii</taxon>
        <taxon>Neopterygii</taxon>
        <taxon>Teleostei</taxon>
        <taxon>Neoteleostei</taxon>
        <taxon>Acanthomorphata</taxon>
        <taxon>Eupercaria</taxon>
        <taxon>Labriformes</taxon>
        <taxon>Labridae</taxon>
        <taxon>Xyrichtys</taxon>
    </lineage>
</organism>
<name>A0AAV1HG58_XYRNO</name>
<accession>A0AAV1HG58</accession>
<dbReference type="AlphaFoldDB" id="A0AAV1HG58"/>
<dbReference type="Pfam" id="PF13843">
    <property type="entry name" value="DDE_Tnp_1_7"/>
    <property type="match status" value="2"/>
</dbReference>
<feature type="domain" description="PiggyBac transposable element-derived protein" evidence="2">
    <location>
        <begin position="118"/>
        <end position="165"/>
    </location>
</feature>